<dbReference type="RefSeq" id="WP_155050065.1">
    <property type="nucleotide sequence ID" value="NZ_BAAAIB010000001.1"/>
</dbReference>
<evidence type="ECO:0000256" key="1">
    <source>
        <dbReference type="ARBA" id="ARBA00022723"/>
    </source>
</evidence>
<keyword evidence="1" id="KW-0479">Metal-binding</keyword>
<keyword evidence="4" id="KW-1185">Reference proteome</keyword>
<proteinExistence type="predicted"/>
<organism evidence="3 4">
    <name type="scientific">Agromyces bracchium</name>
    <dbReference type="NCBI Taxonomy" id="88376"/>
    <lineage>
        <taxon>Bacteria</taxon>
        <taxon>Bacillati</taxon>
        <taxon>Actinomycetota</taxon>
        <taxon>Actinomycetes</taxon>
        <taxon>Micrococcales</taxon>
        <taxon>Microbacteriaceae</taxon>
        <taxon>Agromyces</taxon>
    </lineage>
</organism>
<keyword evidence="2" id="KW-0456">Lyase</keyword>
<dbReference type="InterPro" id="IPR002762">
    <property type="entry name" value="CbiX-like"/>
</dbReference>
<name>A0A6I3M0N2_9MICO</name>
<dbReference type="InterPro" id="IPR050963">
    <property type="entry name" value="Sirohydro_Cobaltochel/CbiX"/>
</dbReference>
<dbReference type="Gene3D" id="3.40.50.1400">
    <property type="match status" value="2"/>
</dbReference>
<dbReference type="SUPFAM" id="SSF53800">
    <property type="entry name" value="Chelatase"/>
    <property type="match status" value="1"/>
</dbReference>
<dbReference type="GO" id="GO:0046872">
    <property type="term" value="F:metal ion binding"/>
    <property type="evidence" value="ECO:0007669"/>
    <property type="project" value="UniProtKB-KW"/>
</dbReference>
<protein>
    <submittedName>
        <fullName evidence="3">Cobalamin biosynthesis protein CbiX</fullName>
    </submittedName>
</protein>
<dbReference type="AlphaFoldDB" id="A0A6I3M0N2"/>
<dbReference type="PANTHER" id="PTHR33542:SF5">
    <property type="entry name" value="FERROCHELATASE CHE1"/>
    <property type="match status" value="1"/>
</dbReference>
<evidence type="ECO:0000313" key="4">
    <source>
        <dbReference type="Proteomes" id="UP000433071"/>
    </source>
</evidence>
<dbReference type="Proteomes" id="UP000433071">
    <property type="component" value="Unassembled WGS sequence"/>
</dbReference>
<accession>A0A6I3M0N2</accession>
<dbReference type="PANTHER" id="PTHR33542">
    <property type="entry name" value="SIROHYDROCHLORIN FERROCHELATASE, CHLOROPLASTIC"/>
    <property type="match status" value="1"/>
</dbReference>
<dbReference type="GO" id="GO:0016829">
    <property type="term" value="F:lyase activity"/>
    <property type="evidence" value="ECO:0007669"/>
    <property type="project" value="UniProtKB-KW"/>
</dbReference>
<reference evidence="3 4" key="1">
    <citation type="submission" date="2019-11" db="EMBL/GenBank/DDBJ databases">
        <title>Agromyces kandeliae sp. nov., isolated from mangrove soil.</title>
        <authorList>
            <person name="Wang R."/>
        </authorList>
    </citation>
    <scope>NUCLEOTIDE SEQUENCE [LARGE SCALE GENOMIC DNA]</scope>
    <source>
        <strain evidence="3 4">JCM 11433</strain>
    </source>
</reference>
<sequence length="252" mass="26092">MTPRRPPALVAVSHGTSSPEGRAAVRGLYDAVVAAVAERWPDAAHETRLCHVDVEQPDVPAALATLPEGEAAIIVPLLLSAGYHVHVDLAEAAAEAREGGREVVVAEALGPDDRLIAVLQRRLAEAGAGEHDPVVLVVAGSSDVRAVEACERVRDALAEASVADVSIGFLSAAEPRLPDAIAAARAAVAGEHGTDTRVAAASYLLAPGYFQDLAASAAPDVLAEPLLRPDDAPTELVDIVLDRYAEALARTK</sequence>
<dbReference type="OrthoDB" id="7345302at2"/>
<dbReference type="EMBL" id="WMLB01000003">
    <property type="protein sequence ID" value="MTH66934.1"/>
    <property type="molecule type" value="Genomic_DNA"/>
</dbReference>
<evidence type="ECO:0000313" key="3">
    <source>
        <dbReference type="EMBL" id="MTH66934.1"/>
    </source>
</evidence>
<gene>
    <name evidence="3" type="ORF">GJ743_00940</name>
</gene>
<dbReference type="CDD" id="cd03416">
    <property type="entry name" value="CbiX_SirB_N"/>
    <property type="match status" value="1"/>
</dbReference>
<dbReference type="Pfam" id="PF01903">
    <property type="entry name" value="CbiX"/>
    <property type="match status" value="1"/>
</dbReference>
<evidence type="ECO:0000256" key="2">
    <source>
        <dbReference type="ARBA" id="ARBA00023239"/>
    </source>
</evidence>
<comment type="caution">
    <text evidence="3">The sequence shown here is derived from an EMBL/GenBank/DDBJ whole genome shotgun (WGS) entry which is preliminary data.</text>
</comment>